<dbReference type="SUPFAM" id="SSF81321">
    <property type="entry name" value="Family A G protein-coupled receptor-like"/>
    <property type="match status" value="1"/>
</dbReference>
<feature type="transmembrane region" description="Helical" evidence="5">
    <location>
        <begin position="31"/>
        <end position="57"/>
    </location>
</feature>
<evidence type="ECO:0000256" key="4">
    <source>
        <dbReference type="ARBA" id="ARBA00023136"/>
    </source>
</evidence>
<dbReference type="PANTHER" id="PTHR46641">
    <property type="entry name" value="FMRFAMIDE RECEPTOR-RELATED"/>
    <property type="match status" value="1"/>
</dbReference>
<keyword evidence="3 5" id="KW-1133">Transmembrane helix</keyword>
<feature type="transmembrane region" description="Helical" evidence="5">
    <location>
        <begin position="356"/>
        <end position="380"/>
    </location>
</feature>
<proteinExistence type="predicted"/>
<dbReference type="PROSITE" id="PS50262">
    <property type="entry name" value="G_PROTEIN_RECEP_F1_2"/>
    <property type="match status" value="1"/>
</dbReference>
<feature type="transmembrane region" description="Helical" evidence="5">
    <location>
        <begin position="279"/>
        <end position="301"/>
    </location>
</feature>
<dbReference type="InterPro" id="IPR000276">
    <property type="entry name" value="GPCR_Rhodpsn"/>
</dbReference>
<feature type="domain" description="G-protein coupled receptors family 1 profile" evidence="6">
    <location>
        <begin position="48"/>
        <end position="377"/>
    </location>
</feature>
<dbReference type="AlphaFoldDB" id="A0AAE0YKJ6"/>
<keyword evidence="8" id="KW-1185">Reference proteome</keyword>
<keyword evidence="2 5" id="KW-0812">Transmembrane</keyword>
<dbReference type="InterPro" id="IPR052954">
    <property type="entry name" value="GPCR-Ligand_Int"/>
</dbReference>
<dbReference type="CDD" id="cd14978">
    <property type="entry name" value="7tmA_FMRFamide_R-like"/>
    <property type="match status" value="1"/>
</dbReference>
<comment type="subcellular location">
    <subcellularLocation>
        <location evidence="1">Membrane</location>
    </subcellularLocation>
</comment>
<accession>A0AAE0YKJ6</accession>
<evidence type="ECO:0000256" key="1">
    <source>
        <dbReference type="ARBA" id="ARBA00004370"/>
    </source>
</evidence>
<feature type="transmembrane region" description="Helical" evidence="5">
    <location>
        <begin position="116"/>
        <end position="136"/>
    </location>
</feature>
<dbReference type="Pfam" id="PF00001">
    <property type="entry name" value="7tm_1"/>
    <property type="match status" value="2"/>
</dbReference>
<evidence type="ECO:0000256" key="2">
    <source>
        <dbReference type="ARBA" id="ARBA00022692"/>
    </source>
</evidence>
<evidence type="ECO:0000256" key="5">
    <source>
        <dbReference type="SAM" id="Phobius"/>
    </source>
</evidence>
<evidence type="ECO:0000256" key="3">
    <source>
        <dbReference type="ARBA" id="ARBA00022989"/>
    </source>
</evidence>
<dbReference type="PRINTS" id="PR00237">
    <property type="entry name" value="GPCRRHODOPSN"/>
</dbReference>
<sequence length="446" mass="49316">MATMNEINLKVNISYGDSNLSEENANNLTLFVLWGVLLPLVAAVGLVGNVLTMMVLWRKEMNSTTILYMRGLVITDTGILLGAVITLTPISLANYLKVDALNYLSNVLFPVIYTPGYYVVMVLQQINVWITVSVSVERYIAICHPFRAGRLISKKKTIAAMLGITLFSLIYNLPHFFATEAVRCSASGAASAGAESKGNNSSSINVTDVVADTFQYSVDSLMKDEGELLVAAVSTPNPQVLHTEHTSVSTQQPKEASECLTVTNTAFGQTEFYNSYRTIMYLIIIYVFPFIALLILNTFLIRELMTMQKRNTNIGSKEENEANLSLVLVLIVIVFIFCQTPGLISQFEIIPPSMIITWLGVANLLFATNSAVNFLIYTAFGKKFRRVLLRVFRHLSTSNGAKRRRASSASSCHAALTQYSMSNGNETLEMTTLPPDYNQVIQNENT</sequence>
<dbReference type="GO" id="GO:0004930">
    <property type="term" value="F:G protein-coupled receptor activity"/>
    <property type="evidence" value="ECO:0007669"/>
    <property type="project" value="InterPro"/>
</dbReference>
<dbReference type="PANTHER" id="PTHR46641:SF2">
    <property type="entry name" value="FMRFAMIDE RECEPTOR"/>
    <property type="match status" value="1"/>
</dbReference>
<evidence type="ECO:0000259" key="6">
    <source>
        <dbReference type="PROSITE" id="PS50262"/>
    </source>
</evidence>
<feature type="transmembrane region" description="Helical" evidence="5">
    <location>
        <begin position="78"/>
        <end position="96"/>
    </location>
</feature>
<dbReference type="GO" id="GO:0016020">
    <property type="term" value="C:membrane"/>
    <property type="evidence" value="ECO:0007669"/>
    <property type="project" value="UniProtKB-SubCell"/>
</dbReference>
<feature type="transmembrane region" description="Helical" evidence="5">
    <location>
        <begin position="157"/>
        <end position="177"/>
    </location>
</feature>
<feature type="transmembrane region" description="Helical" evidence="5">
    <location>
        <begin position="322"/>
        <end position="344"/>
    </location>
</feature>
<organism evidence="7 8">
    <name type="scientific">Elysia crispata</name>
    <name type="common">lettuce slug</name>
    <dbReference type="NCBI Taxonomy" id="231223"/>
    <lineage>
        <taxon>Eukaryota</taxon>
        <taxon>Metazoa</taxon>
        <taxon>Spiralia</taxon>
        <taxon>Lophotrochozoa</taxon>
        <taxon>Mollusca</taxon>
        <taxon>Gastropoda</taxon>
        <taxon>Heterobranchia</taxon>
        <taxon>Euthyneura</taxon>
        <taxon>Panpulmonata</taxon>
        <taxon>Sacoglossa</taxon>
        <taxon>Placobranchoidea</taxon>
        <taxon>Plakobranchidae</taxon>
        <taxon>Elysia</taxon>
    </lineage>
</organism>
<evidence type="ECO:0000313" key="7">
    <source>
        <dbReference type="EMBL" id="KAK3747373.1"/>
    </source>
</evidence>
<keyword evidence="4 5" id="KW-0472">Membrane</keyword>
<dbReference type="Proteomes" id="UP001283361">
    <property type="component" value="Unassembled WGS sequence"/>
</dbReference>
<dbReference type="EMBL" id="JAWDGP010006087">
    <property type="protein sequence ID" value="KAK3747373.1"/>
    <property type="molecule type" value="Genomic_DNA"/>
</dbReference>
<protein>
    <recommendedName>
        <fullName evidence="6">G-protein coupled receptors family 1 profile domain-containing protein</fullName>
    </recommendedName>
</protein>
<dbReference type="InterPro" id="IPR017452">
    <property type="entry name" value="GPCR_Rhodpsn_7TM"/>
</dbReference>
<dbReference type="Gene3D" id="1.20.1070.10">
    <property type="entry name" value="Rhodopsin 7-helix transmembrane proteins"/>
    <property type="match status" value="1"/>
</dbReference>
<name>A0AAE0YKJ6_9GAST</name>
<gene>
    <name evidence="7" type="ORF">RRG08_035803</name>
</gene>
<reference evidence="7" key="1">
    <citation type="journal article" date="2023" name="G3 (Bethesda)">
        <title>A reference genome for the long-term kleptoplast-retaining sea slug Elysia crispata morphotype clarki.</title>
        <authorList>
            <person name="Eastman K.E."/>
            <person name="Pendleton A.L."/>
            <person name="Shaikh M.A."/>
            <person name="Suttiyut T."/>
            <person name="Ogas R."/>
            <person name="Tomko P."/>
            <person name="Gavelis G."/>
            <person name="Widhalm J.R."/>
            <person name="Wisecaver J.H."/>
        </authorList>
    </citation>
    <scope>NUCLEOTIDE SEQUENCE</scope>
    <source>
        <strain evidence="7">ECLA1</strain>
    </source>
</reference>
<comment type="caution">
    <text evidence="7">The sequence shown here is derived from an EMBL/GenBank/DDBJ whole genome shotgun (WGS) entry which is preliminary data.</text>
</comment>
<evidence type="ECO:0000313" key="8">
    <source>
        <dbReference type="Proteomes" id="UP001283361"/>
    </source>
</evidence>